<dbReference type="GO" id="GO:0003824">
    <property type="term" value="F:catalytic activity"/>
    <property type="evidence" value="ECO:0007669"/>
    <property type="project" value="InterPro"/>
</dbReference>
<dbReference type="PANTHER" id="PTHR45527:SF1">
    <property type="entry name" value="FATTY ACID SYNTHASE"/>
    <property type="match status" value="1"/>
</dbReference>
<dbReference type="CDD" id="cd19531">
    <property type="entry name" value="LCL_NRPS-like"/>
    <property type="match status" value="1"/>
</dbReference>
<sequence>MNDLDALTEDEDEEREALLALLLAEDGFDTAVVQTIRPRQEQGPAPLSFAQERLWFLDQLMPNLSAYTIPVGLRINGALHIPALSQSLNEIVRRHEVLRTRFDLQDGQPVQIVEATLQITPRLIDLSTLPTDVKARTTTYLATQEARLPFDMAHGPLLRTSLLQLDGQEFLLLLTMHHVVSDGWSMSIFYRELAALYEAFSSGIAPSLPPLPIQYSDFAVWQRNWLESDAQEALNYWRQHLKNAPAILNLPTDRPRPAIQTFSGSVESLMLNTQLTMALRTLSQREEVTLFMTLLAAWQTLLWRYTDQDDICVGTFIAGRTHAETEGLIGFFINNLVLRTDLSGNPTFQELLRRVREVTLGAYAHQEIPFEKILQDLGRNHDLSITPLFQVMLILQNMPEPIPALADLTLRETGVGNTRANFDLSLWVTESRDHLQMSLQYNTDLFDAQTIRRMLDHLSILLQGIVAHPQQQLSTLPILTDIEQQHYLSPWQNDNQTASQRRCLHHLFEEQVLHTPDTIALVYEQEQLTYATLNQRANQLAIYLRTVGVGPEVNVGICLPRCTALIVGLLSILKAGGAYVPLDPTYPQDRLALMVQDAHIHILLTQTALKANFPRYAGTVIDLDADWAIIGDKSSPDLENAATAINLTDTTVTALNLAYTMYTSGSTGRPKGVAIQHHSVVNFIESARTVYTMTIGDRTLQFASINFDISVEEIYATLTSGATLVLRNDAMLSSIPFFLDVCHQWGITILDLPTAFWHEMAAHSGTIEPSLLTRLRLVIIGGEQVQTEKLSLWQQHVPASIQLVNTYGPTETTVIATLQVVDATQPPEHNTSIGRALTNVQVAILDRFQQPVPIGVWGELIIGGAGLARGYPGYPALTAEKFRPNPFGNRTRVYQSGDRARFLSDGTIEFGGRLDNQVKLRGFRVEPGEIETAIRLFPNVYDTVVCVYEERPGEKQLVAYVVWKDAQLSTIYELQASLKGSLPQHMLPAFFLVLEKLPLMPNGKVDRRALPPPANLSSLHTQELLVGPRDPLEYQLVQIWEECLHRHPIGVTENFFEIGGHSLLAVRLLSQIQKHFARALPLSALFQGATIEQLASTLRNQSNVVSVLIGIQTEGPKRPLFLMHPTGGNVLCYAGLAQHLGKDQPLYGLQAQGLNPEEAPLSSIEEMATVYIKAIRSQQPEGPYLLGGWSSGGLIAVEVASQLREQGQQVALLALLDTPALFTREQNSQDSPETINQDAVILARFVSQLGTKSGLDLSATYTDLSQRTPEEQLLYILEQAKSAHVVPADADCSLISRLIQVYKADVRATLDYHPRVYPDRISYFQSEQSVQTGQDTLAAWRIIATGGLDLFISPGDHFGMLKEPHVQLLAAQLRACLDPIQDVHRDQ</sequence>
<dbReference type="Pfam" id="PF00550">
    <property type="entry name" value="PP-binding"/>
    <property type="match status" value="1"/>
</dbReference>
<dbReference type="InterPro" id="IPR001031">
    <property type="entry name" value="Thioesterase"/>
</dbReference>
<dbReference type="SUPFAM" id="SSF56801">
    <property type="entry name" value="Acetyl-CoA synthetase-like"/>
    <property type="match status" value="1"/>
</dbReference>
<dbReference type="SMART" id="SM00823">
    <property type="entry name" value="PKS_PP"/>
    <property type="match status" value="1"/>
</dbReference>
<dbReference type="InterPro" id="IPR020806">
    <property type="entry name" value="PKS_PP-bd"/>
</dbReference>
<dbReference type="InterPro" id="IPR009081">
    <property type="entry name" value="PP-bd_ACP"/>
</dbReference>
<dbReference type="Pfam" id="PF00668">
    <property type="entry name" value="Condensation"/>
    <property type="match status" value="1"/>
</dbReference>
<dbReference type="SUPFAM" id="SSF52777">
    <property type="entry name" value="CoA-dependent acyltransferases"/>
    <property type="match status" value="2"/>
</dbReference>
<dbReference type="GO" id="GO:0005829">
    <property type="term" value="C:cytosol"/>
    <property type="evidence" value="ECO:0007669"/>
    <property type="project" value="TreeGrafter"/>
</dbReference>
<dbReference type="SUPFAM" id="SSF47336">
    <property type="entry name" value="ACP-like"/>
    <property type="match status" value="1"/>
</dbReference>
<evidence type="ECO:0000256" key="2">
    <source>
        <dbReference type="ARBA" id="ARBA00022450"/>
    </source>
</evidence>
<evidence type="ECO:0000256" key="3">
    <source>
        <dbReference type="ARBA" id="ARBA00022553"/>
    </source>
</evidence>
<dbReference type="Gene3D" id="2.30.38.10">
    <property type="entry name" value="Luciferase, Domain 3"/>
    <property type="match status" value="1"/>
</dbReference>
<dbReference type="Gene3D" id="3.30.559.30">
    <property type="entry name" value="Nonribosomal peptide synthetase, condensation domain"/>
    <property type="match status" value="1"/>
</dbReference>
<dbReference type="RefSeq" id="WP_126581039.1">
    <property type="nucleotide sequence ID" value="NZ_BIFR01000001.1"/>
</dbReference>
<dbReference type="Pfam" id="PF00501">
    <property type="entry name" value="AMP-binding"/>
    <property type="match status" value="1"/>
</dbReference>
<dbReference type="Gene3D" id="3.30.559.10">
    <property type="entry name" value="Chloramphenicol acetyltransferase-like domain"/>
    <property type="match status" value="1"/>
</dbReference>
<dbReference type="NCBIfam" id="TIGR01733">
    <property type="entry name" value="AA-adenyl-dom"/>
    <property type="match status" value="1"/>
</dbReference>
<accession>A0A402A3A0</accession>
<proteinExistence type="predicted"/>
<organism evidence="5 6">
    <name type="scientific">Tengunoibacter tsumagoiensis</name>
    <dbReference type="NCBI Taxonomy" id="2014871"/>
    <lineage>
        <taxon>Bacteria</taxon>
        <taxon>Bacillati</taxon>
        <taxon>Chloroflexota</taxon>
        <taxon>Ktedonobacteria</taxon>
        <taxon>Ktedonobacterales</taxon>
        <taxon>Dictyobacteraceae</taxon>
        <taxon>Tengunoibacter</taxon>
    </lineage>
</organism>
<comment type="cofactor">
    <cofactor evidence="1">
        <name>pantetheine 4'-phosphate</name>
        <dbReference type="ChEBI" id="CHEBI:47942"/>
    </cofactor>
</comment>
<dbReference type="InterPro" id="IPR020802">
    <property type="entry name" value="TesA-like"/>
</dbReference>
<dbReference type="Gene3D" id="3.40.50.1820">
    <property type="entry name" value="alpha/beta hydrolase"/>
    <property type="match status" value="1"/>
</dbReference>
<dbReference type="InterPro" id="IPR025110">
    <property type="entry name" value="AMP-bd_C"/>
</dbReference>
<dbReference type="InterPro" id="IPR010071">
    <property type="entry name" value="AA_adenyl_dom"/>
</dbReference>
<dbReference type="PANTHER" id="PTHR45527">
    <property type="entry name" value="NONRIBOSOMAL PEPTIDE SYNTHETASE"/>
    <property type="match status" value="1"/>
</dbReference>
<comment type="caution">
    <text evidence="5">The sequence shown here is derived from an EMBL/GenBank/DDBJ whole genome shotgun (WGS) entry which is preliminary data.</text>
</comment>
<dbReference type="GO" id="GO:0031177">
    <property type="term" value="F:phosphopantetheine binding"/>
    <property type="evidence" value="ECO:0007669"/>
    <property type="project" value="InterPro"/>
</dbReference>
<dbReference type="FunFam" id="3.30.559.10:FF:000012">
    <property type="entry name" value="Non-ribosomal peptide synthetase"/>
    <property type="match status" value="1"/>
</dbReference>
<dbReference type="InterPro" id="IPR045851">
    <property type="entry name" value="AMP-bd_C_sf"/>
</dbReference>
<dbReference type="InterPro" id="IPR029058">
    <property type="entry name" value="AB_hydrolase_fold"/>
</dbReference>
<dbReference type="Pfam" id="PF13193">
    <property type="entry name" value="AMP-binding_C"/>
    <property type="match status" value="1"/>
</dbReference>
<dbReference type="GO" id="GO:0072330">
    <property type="term" value="P:monocarboxylic acid biosynthetic process"/>
    <property type="evidence" value="ECO:0007669"/>
    <property type="project" value="UniProtKB-ARBA"/>
</dbReference>
<keyword evidence="6" id="KW-1185">Reference proteome</keyword>
<gene>
    <name evidence="5" type="ORF">KTT_33780</name>
</gene>
<dbReference type="Proteomes" id="UP000287352">
    <property type="component" value="Unassembled WGS sequence"/>
</dbReference>
<dbReference type="GO" id="GO:0008610">
    <property type="term" value="P:lipid biosynthetic process"/>
    <property type="evidence" value="ECO:0007669"/>
    <property type="project" value="UniProtKB-ARBA"/>
</dbReference>
<dbReference type="SUPFAM" id="SSF53474">
    <property type="entry name" value="alpha/beta-Hydrolases"/>
    <property type="match status" value="1"/>
</dbReference>
<dbReference type="FunFam" id="3.40.50.980:FF:000001">
    <property type="entry name" value="Non-ribosomal peptide synthetase"/>
    <property type="match status" value="1"/>
</dbReference>
<dbReference type="PROSITE" id="PS00012">
    <property type="entry name" value="PHOSPHOPANTETHEINE"/>
    <property type="match status" value="1"/>
</dbReference>
<dbReference type="InterPro" id="IPR036736">
    <property type="entry name" value="ACP-like_sf"/>
</dbReference>
<dbReference type="Pfam" id="PF00975">
    <property type="entry name" value="Thioesterase"/>
    <property type="match status" value="1"/>
</dbReference>
<dbReference type="InterPro" id="IPR000873">
    <property type="entry name" value="AMP-dep_synth/lig_dom"/>
</dbReference>
<name>A0A402A3A0_9CHLR</name>
<evidence type="ECO:0000259" key="4">
    <source>
        <dbReference type="PROSITE" id="PS50075"/>
    </source>
</evidence>
<dbReference type="GO" id="GO:0044550">
    <property type="term" value="P:secondary metabolite biosynthetic process"/>
    <property type="evidence" value="ECO:0007669"/>
    <property type="project" value="UniProtKB-ARBA"/>
</dbReference>
<evidence type="ECO:0000313" key="5">
    <source>
        <dbReference type="EMBL" id="GCE13519.1"/>
    </source>
</evidence>
<dbReference type="GO" id="GO:0043041">
    <property type="term" value="P:amino acid activation for nonribosomal peptide biosynthetic process"/>
    <property type="evidence" value="ECO:0007669"/>
    <property type="project" value="TreeGrafter"/>
</dbReference>
<evidence type="ECO:0000256" key="1">
    <source>
        <dbReference type="ARBA" id="ARBA00001957"/>
    </source>
</evidence>
<dbReference type="Gene3D" id="3.30.300.30">
    <property type="match status" value="1"/>
</dbReference>
<keyword evidence="2" id="KW-0596">Phosphopantetheine</keyword>
<dbReference type="InterPro" id="IPR023213">
    <property type="entry name" value="CAT-like_dom_sf"/>
</dbReference>
<dbReference type="EMBL" id="BIFR01000001">
    <property type="protein sequence ID" value="GCE13519.1"/>
    <property type="molecule type" value="Genomic_DNA"/>
</dbReference>
<dbReference type="FunFam" id="3.40.50.12780:FF:000012">
    <property type="entry name" value="Non-ribosomal peptide synthetase"/>
    <property type="match status" value="1"/>
</dbReference>
<dbReference type="PROSITE" id="PS50075">
    <property type="entry name" value="CARRIER"/>
    <property type="match status" value="1"/>
</dbReference>
<dbReference type="SMART" id="SM00824">
    <property type="entry name" value="PKS_TE"/>
    <property type="match status" value="1"/>
</dbReference>
<dbReference type="OrthoDB" id="3671989at2"/>
<keyword evidence="3" id="KW-0597">Phosphoprotein</keyword>
<dbReference type="InterPro" id="IPR006162">
    <property type="entry name" value="Ppantetheine_attach_site"/>
</dbReference>
<dbReference type="FunFam" id="1.10.1200.10:FF:000016">
    <property type="entry name" value="Non-ribosomal peptide synthase"/>
    <property type="match status" value="1"/>
</dbReference>
<evidence type="ECO:0000313" key="6">
    <source>
        <dbReference type="Proteomes" id="UP000287352"/>
    </source>
</evidence>
<dbReference type="InterPro" id="IPR001242">
    <property type="entry name" value="Condensation_dom"/>
</dbReference>
<protein>
    <recommendedName>
        <fullName evidence="4">Carrier domain-containing protein</fullName>
    </recommendedName>
</protein>
<dbReference type="Gene3D" id="3.40.50.980">
    <property type="match status" value="2"/>
</dbReference>
<feature type="domain" description="Carrier" evidence="4">
    <location>
        <begin position="1027"/>
        <end position="1102"/>
    </location>
</feature>
<reference evidence="6" key="1">
    <citation type="submission" date="2018-12" db="EMBL/GenBank/DDBJ databases">
        <title>Tengunoibacter tsumagoiensis gen. nov., sp. nov., Dictyobacter kobayashii sp. nov., D. alpinus sp. nov., and D. joshuensis sp. nov. and description of Dictyobacteraceae fam. nov. within the order Ktedonobacterales isolated from Tengu-no-mugimeshi.</title>
        <authorList>
            <person name="Wang C.M."/>
            <person name="Zheng Y."/>
            <person name="Sakai Y."/>
            <person name="Toyoda A."/>
            <person name="Minakuchi Y."/>
            <person name="Abe K."/>
            <person name="Yokota A."/>
            <person name="Yabe S."/>
        </authorList>
    </citation>
    <scope>NUCLEOTIDE SEQUENCE [LARGE SCALE GENOMIC DNA]</scope>
    <source>
        <strain evidence="6">Uno3</strain>
    </source>
</reference>
<dbReference type="Gene3D" id="1.10.1200.10">
    <property type="entry name" value="ACP-like"/>
    <property type="match status" value="1"/>
</dbReference>
<dbReference type="FunFam" id="3.30.300.30:FF:000010">
    <property type="entry name" value="Enterobactin synthetase component F"/>
    <property type="match status" value="1"/>
</dbReference>